<dbReference type="EMBL" id="CP065321">
    <property type="protein sequence ID" value="QQR31903.1"/>
    <property type="molecule type" value="Genomic_DNA"/>
</dbReference>
<proteinExistence type="predicted"/>
<gene>
    <name evidence="1" type="ORF">ADH66_19355</name>
    <name evidence="2" type="ORF">I5Q82_09785</name>
</gene>
<evidence type="ECO:0000313" key="2">
    <source>
        <dbReference type="EMBL" id="QQR31903.1"/>
    </source>
</evidence>
<dbReference type="EMBL" id="CP021422">
    <property type="protein sequence ID" value="ASB42605.1"/>
    <property type="molecule type" value="Genomic_DNA"/>
</dbReference>
<evidence type="ECO:0000313" key="3">
    <source>
        <dbReference type="Proteomes" id="UP000196710"/>
    </source>
</evidence>
<dbReference type="RefSeq" id="WP_066537416.1">
    <property type="nucleotide sequence ID" value="NZ_CP021422.1"/>
</dbReference>
<dbReference type="Proteomes" id="UP000196710">
    <property type="component" value="Chromosome"/>
</dbReference>
<evidence type="ECO:0000313" key="4">
    <source>
        <dbReference type="Proteomes" id="UP000596035"/>
    </source>
</evidence>
<dbReference type="AlphaFoldDB" id="A0A1Z2XVX9"/>
<sequence>MKLKRPPQPLVFMFDGPTALCAAVSELYRREPKAPSALCEWRGRYYLQVGAPLNGRRRLAGVGERWGRCLGARPVLYAFCREHGREISQNAVAQLGGALLRQGKRGKKGEE</sequence>
<dbReference type="Proteomes" id="UP000596035">
    <property type="component" value="Chromosome"/>
</dbReference>
<accession>A0A1Z2XVX9</accession>
<protein>
    <submittedName>
        <fullName evidence="2">Uncharacterized protein</fullName>
    </submittedName>
</protein>
<evidence type="ECO:0000313" key="1">
    <source>
        <dbReference type="EMBL" id="ASB42605.1"/>
    </source>
</evidence>
<reference evidence="3" key="2">
    <citation type="submission" date="2017-05" db="EMBL/GenBank/DDBJ databases">
        <title>Improved OligoMM genomes.</title>
        <authorList>
            <person name="Garzetti D."/>
        </authorList>
    </citation>
    <scope>NUCLEOTIDE SEQUENCE [LARGE SCALE GENOMIC DNA]</scope>
    <source>
        <strain evidence="3">KB18</strain>
    </source>
</reference>
<dbReference type="KEGG" id="amur:ADH66_19355"/>
<organism evidence="2 4">
    <name type="scientific">Acutalibacter muris</name>
    <dbReference type="NCBI Taxonomy" id="1796620"/>
    <lineage>
        <taxon>Bacteria</taxon>
        <taxon>Bacillati</taxon>
        <taxon>Bacillota</taxon>
        <taxon>Clostridia</taxon>
        <taxon>Eubacteriales</taxon>
        <taxon>Acutalibacteraceae</taxon>
        <taxon>Acutalibacter</taxon>
    </lineage>
</organism>
<reference evidence="2 4" key="3">
    <citation type="submission" date="2020-11" db="EMBL/GenBank/DDBJ databases">
        <title>Closed and high quality bacterial genomes of the OMM12 community.</title>
        <authorList>
            <person name="Marbouty M."/>
            <person name="Lamy-Besnier Q."/>
            <person name="Debarbieux L."/>
            <person name="Koszul R."/>
        </authorList>
    </citation>
    <scope>NUCLEOTIDE SEQUENCE [LARGE SCALE GENOMIC DNA]</scope>
    <source>
        <strain evidence="2 4">KB18</strain>
    </source>
</reference>
<reference evidence="1" key="1">
    <citation type="journal article" date="2017" name="Genome Announc.">
        <title>High-Quality Whole-Genome Sequences of the Oligo-Mouse-Microbiota Bacterial Community.</title>
        <authorList>
            <person name="Garzetti D."/>
            <person name="Brugiroux S."/>
            <person name="Bunk B."/>
            <person name="Pukall R."/>
            <person name="McCoy K.D."/>
            <person name="Macpherson A.J."/>
            <person name="Stecher B."/>
        </authorList>
    </citation>
    <scope>NUCLEOTIDE SEQUENCE</scope>
    <source>
        <strain evidence="1">KB18</strain>
    </source>
</reference>
<keyword evidence="3" id="KW-1185">Reference proteome</keyword>
<name>A0A1Z2XVX9_9FIRM</name>